<dbReference type="InterPro" id="IPR011677">
    <property type="entry name" value="TCTN1-3_dom"/>
</dbReference>
<dbReference type="EMBL" id="JAIQCJ010002228">
    <property type="protein sequence ID" value="KAJ8779260.1"/>
    <property type="molecule type" value="Genomic_DNA"/>
</dbReference>
<evidence type="ECO:0000313" key="8">
    <source>
        <dbReference type="EMBL" id="KAJ8779260.1"/>
    </source>
</evidence>
<proteinExistence type="inferred from homology"/>
<dbReference type="GO" id="GO:0036038">
    <property type="term" value="C:MKS complex"/>
    <property type="evidence" value="ECO:0007669"/>
    <property type="project" value="TreeGrafter"/>
</dbReference>
<dbReference type="GO" id="GO:1904491">
    <property type="term" value="P:protein localization to ciliary transition zone"/>
    <property type="evidence" value="ECO:0007669"/>
    <property type="project" value="TreeGrafter"/>
</dbReference>
<dbReference type="InterPro" id="IPR057724">
    <property type="entry name" value="TCTN1-3_N"/>
</dbReference>
<feature type="domain" description="Tectonic-1-3" evidence="6">
    <location>
        <begin position="292"/>
        <end position="341"/>
    </location>
</feature>
<keyword evidence="4" id="KW-0970">Cilium biogenesis/degradation</keyword>
<dbReference type="PANTHER" id="PTHR14611:SF6">
    <property type="entry name" value="TECTONIC-2"/>
    <property type="match status" value="1"/>
</dbReference>
<keyword evidence="9" id="KW-1185">Reference proteome</keyword>
<accession>A0AB34GKM1</accession>
<evidence type="ECO:0000259" key="6">
    <source>
        <dbReference type="Pfam" id="PF07773"/>
    </source>
</evidence>
<dbReference type="InterPro" id="IPR040354">
    <property type="entry name" value="TCTN1-3"/>
</dbReference>
<feature type="domain" description="Tectonic-1-3 N-terminal" evidence="7">
    <location>
        <begin position="173"/>
        <end position="273"/>
    </location>
</feature>
<dbReference type="Pfam" id="PF25752">
    <property type="entry name" value="DUF1619_N"/>
    <property type="match status" value="1"/>
</dbReference>
<dbReference type="AlphaFoldDB" id="A0AB34GKM1"/>
<evidence type="ECO:0000256" key="1">
    <source>
        <dbReference type="ARBA" id="ARBA00007633"/>
    </source>
</evidence>
<dbReference type="Proteomes" id="UP001159641">
    <property type="component" value="Unassembled WGS sequence"/>
</dbReference>
<reference evidence="8 9" key="1">
    <citation type="submission" date="2022-11" db="EMBL/GenBank/DDBJ databases">
        <title>Whole genome sequence of Eschrichtius robustus ER-17-0199.</title>
        <authorList>
            <person name="Bruniche-Olsen A."/>
            <person name="Black A.N."/>
            <person name="Fields C.J."/>
            <person name="Walden K."/>
            <person name="Dewoody J.A."/>
        </authorList>
    </citation>
    <scope>NUCLEOTIDE SEQUENCE [LARGE SCALE GENOMIC DNA]</scope>
    <source>
        <strain evidence="8">ER-17-0199</strain>
        <tissue evidence="8">Blubber</tissue>
    </source>
</reference>
<evidence type="ECO:0000256" key="4">
    <source>
        <dbReference type="ARBA" id="ARBA00022794"/>
    </source>
</evidence>
<gene>
    <name evidence="8" type="ORF">J1605_012722</name>
</gene>
<keyword evidence="3" id="KW-0732">Signal</keyword>
<dbReference type="GO" id="GO:0007224">
    <property type="term" value="P:smoothened signaling pathway"/>
    <property type="evidence" value="ECO:0007669"/>
    <property type="project" value="TreeGrafter"/>
</dbReference>
<evidence type="ECO:0000256" key="3">
    <source>
        <dbReference type="ARBA" id="ARBA00022729"/>
    </source>
</evidence>
<comment type="similarity">
    <text evidence="1">Belongs to the tectonic family.</text>
</comment>
<sequence length="371" mass="40308">MLRLGLGAGALCFWSNHGAPLRQTGGRLVVAIAPGVRLTRWRRVSRGSVLASLRFQASKAGAVLQCRPSETPGMRLPPPVPLLLGLLFLQSVLRPLWGDLVFMPPIIRMSGPEVSASLVGGTEDVTVSLTQLRDEMGFLPVPACGVLTNETGDWSLTVSPTVNSLEVTVRLKRENVTVIPNQVYQPLGPCPCNLTAGACDIRCCCDQECSSDLTALFRESCFPGVFGGDVNPPFDQLCSVQMARGVPEWFPFLCVQLANSPFLGYFYHGSVSSGQHASFDMYLHTDLKDFSDFGYKQGDPVMTVDKAYFTVPQVSLAGQCMQNAPVAFLQNFDVQCITSLEVYPERDRITNVKGLNQYVDCTVGTLATSPT</sequence>
<evidence type="ECO:0000313" key="9">
    <source>
        <dbReference type="Proteomes" id="UP001159641"/>
    </source>
</evidence>
<dbReference type="PANTHER" id="PTHR14611">
    <property type="entry name" value="TECTONIC FAMILY MEMBER"/>
    <property type="match status" value="1"/>
</dbReference>
<evidence type="ECO:0000256" key="2">
    <source>
        <dbReference type="ARBA" id="ARBA00011495"/>
    </source>
</evidence>
<evidence type="ECO:0000259" key="7">
    <source>
        <dbReference type="Pfam" id="PF25752"/>
    </source>
</evidence>
<dbReference type="GO" id="GO:0060271">
    <property type="term" value="P:cilium assembly"/>
    <property type="evidence" value="ECO:0007669"/>
    <property type="project" value="TreeGrafter"/>
</dbReference>
<evidence type="ECO:0000256" key="5">
    <source>
        <dbReference type="ARBA" id="ARBA00023180"/>
    </source>
</evidence>
<name>A0AB34GKM1_ESCRO</name>
<evidence type="ECO:0008006" key="10">
    <source>
        <dbReference type="Google" id="ProtNLM"/>
    </source>
</evidence>
<comment type="caution">
    <text evidence="8">The sequence shown here is derived from an EMBL/GenBank/DDBJ whole genome shotgun (WGS) entry which is preliminary data.</text>
</comment>
<protein>
    <recommendedName>
        <fullName evidence="10">Tectonic-2</fullName>
    </recommendedName>
</protein>
<comment type="subunit">
    <text evidence="2">Part of the tectonic-like complex (also named B9 complex).</text>
</comment>
<dbReference type="Pfam" id="PF07773">
    <property type="entry name" value="TCTN_DUF1619"/>
    <property type="match status" value="1"/>
</dbReference>
<organism evidence="8 9">
    <name type="scientific">Eschrichtius robustus</name>
    <name type="common">California gray whale</name>
    <name type="synonym">Eschrichtius gibbosus</name>
    <dbReference type="NCBI Taxonomy" id="9764"/>
    <lineage>
        <taxon>Eukaryota</taxon>
        <taxon>Metazoa</taxon>
        <taxon>Chordata</taxon>
        <taxon>Craniata</taxon>
        <taxon>Vertebrata</taxon>
        <taxon>Euteleostomi</taxon>
        <taxon>Mammalia</taxon>
        <taxon>Eutheria</taxon>
        <taxon>Laurasiatheria</taxon>
        <taxon>Artiodactyla</taxon>
        <taxon>Whippomorpha</taxon>
        <taxon>Cetacea</taxon>
        <taxon>Mysticeti</taxon>
        <taxon>Eschrichtiidae</taxon>
        <taxon>Eschrichtius</taxon>
    </lineage>
</organism>
<keyword evidence="5" id="KW-0325">Glycoprotein</keyword>